<dbReference type="Proteomes" id="UP000326857">
    <property type="component" value="Unassembled WGS sequence"/>
</dbReference>
<protein>
    <submittedName>
        <fullName evidence="1">Uncharacterized protein</fullName>
    </submittedName>
</protein>
<dbReference type="Pfam" id="PF06676">
    <property type="entry name" value="DUF1178"/>
    <property type="match status" value="1"/>
</dbReference>
<name>A0A5E7ZMC4_9SPHN</name>
<dbReference type="EMBL" id="CABVLI010000040">
    <property type="protein sequence ID" value="VVT18307.1"/>
    <property type="molecule type" value="Genomic_DNA"/>
</dbReference>
<evidence type="ECO:0000313" key="1">
    <source>
        <dbReference type="EMBL" id="VVT18307.1"/>
    </source>
</evidence>
<organism evidence="1 2">
    <name type="scientific">Sphingomonas aurantiaca</name>
    <dbReference type="NCBI Taxonomy" id="185949"/>
    <lineage>
        <taxon>Bacteria</taxon>
        <taxon>Pseudomonadati</taxon>
        <taxon>Pseudomonadota</taxon>
        <taxon>Alphaproteobacteria</taxon>
        <taxon>Sphingomonadales</taxon>
        <taxon>Sphingomonadaceae</taxon>
        <taxon>Sphingomonas</taxon>
    </lineage>
</organism>
<dbReference type="AlphaFoldDB" id="A0A5E7ZMC4"/>
<sequence>MIVFDLKCGGGHVFEAWFGSTPAYEEQRAAGQVRCPLCDSGDVTKALMAPAIAAKGNRKPDAPTPGAIKAVMQRLASQQAEALKTSEWVGTAFAERARAMHLGEEKQAIIHGQASVADAKALVDEGIPVAPLLPTASPKTLN</sequence>
<dbReference type="PIRSF" id="PIRSF032131">
    <property type="entry name" value="UCP032131"/>
    <property type="match status" value="1"/>
</dbReference>
<gene>
    <name evidence="1" type="ORF">SPHINGO391_450215</name>
</gene>
<dbReference type="RefSeq" id="WP_151991101.1">
    <property type="nucleotide sequence ID" value="NZ_LR701528.1"/>
</dbReference>
<reference evidence="1 2" key="1">
    <citation type="submission" date="2019-09" db="EMBL/GenBank/DDBJ databases">
        <authorList>
            <person name="Dittami M. S."/>
        </authorList>
    </citation>
    <scope>NUCLEOTIDE SEQUENCE [LARGE SCALE GENOMIC DNA]</scope>
    <source>
        <strain evidence="1">SPHINGO391</strain>
    </source>
</reference>
<proteinExistence type="predicted"/>
<evidence type="ECO:0000313" key="2">
    <source>
        <dbReference type="Proteomes" id="UP000326857"/>
    </source>
</evidence>
<dbReference type="InterPro" id="IPR009562">
    <property type="entry name" value="DUF1178"/>
</dbReference>
<accession>A0A5E7ZMC4</accession>